<dbReference type="EMBL" id="JAHWZX010000001">
    <property type="protein sequence ID" value="MBW4329393.1"/>
    <property type="molecule type" value="Genomic_DNA"/>
</dbReference>
<sequence length="267" mass="27323">MSTRFSGKSIIVTGAGSGIGRASAIGFAAEGAQVIAADRSDAVHETVRRIEAAGGTARAFQGDAGSEADVAAMVKVACELQGGIDVFYANAGISGGLTGLFDCTVELWEEVLRINLIGPFLAIKHAAPKIVERGKGAIICTASVAGLRSGAGGPPYSASKAGVISLVQTAAQQLSGSNVRVNAICPGLIETGMTRPVYDHAREVGKIDRIGRLNPMRRGGEPEEIARAALFLASDEASYINGQAIAVDGGLSSSHPVSRQEFGKTSA</sequence>
<dbReference type="PANTHER" id="PTHR42760:SF133">
    <property type="entry name" value="3-OXOACYL-[ACYL-CARRIER-PROTEIN] REDUCTASE"/>
    <property type="match status" value="1"/>
</dbReference>
<organism evidence="2 3">
    <name type="scientific">Stakelama flava</name>
    <dbReference type="NCBI Taxonomy" id="2860338"/>
    <lineage>
        <taxon>Bacteria</taxon>
        <taxon>Pseudomonadati</taxon>
        <taxon>Pseudomonadota</taxon>
        <taxon>Alphaproteobacteria</taxon>
        <taxon>Sphingomonadales</taxon>
        <taxon>Sphingomonadaceae</taxon>
        <taxon>Stakelama</taxon>
    </lineage>
</organism>
<reference evidence="2 3" key="1">
    <citation type="submission" date="2021-07" db="EMBL/GenBank/DDBJ databases">
        <title>Stakelama flava sp. nov., a novel endophytic bacterium isolated from branch of Kandelia candel.</title>
        <authorList>
            <person name="Tuo L."/>
        </authorList>
    </citation>
    <scope>NUCLEOTIDE SEQUENCE [LARGE SCALE GENOMIC DNA]</scope>
    <source>
        <strain evidence="2 3">CBK3Z-3</strain>
    </source>
</reference>
<proteinExistence type="predicted"/>
<dbReference type="PROSITE" id="PS00061">
    <property type="entry name" value="ADH_SHORT"/>
    <property type="match status" value="1"/>
</dbReference>
<dbReference type="PANTHER" id="PTHR42760">
    <property type="entry name" value="SHORT-CHAIN DEHYDROGENASES/REDUCTASES FAMILY MEMBER"/>
    <property type="match status" value="1"/>
</dbReference>
<evidence type="ECO:0000313" key="3">
    <source>
        <dbReference type="Proteomes" id="UP001197214"/>
    </source>
</evidence>
<dbReference type="NCBIfam" id="NF005559">
    <property type="entry name" value="PRK07231.1"/>
    <property type="match status" value="1"/>
</dbReference>
<evidence type="ECO:0000256" key="1">
    <source>
        <dbReference type="ARBA" id="ARBA00023002"/>
    </source>
</evidence>
<dbReference type="Pfam" id="PF13561">
    <property type="entry name" value="adh_short_C2"/>
    <property type="match status" value="1"/>
</dbReference>
<gene>
    <name evidence="2" type="ORF">KY084_00685</name>
</gene>
<dbReference type="Proteomes" id="UP001197214">
    <property type="component" value="Unassembled WGS sequence"/>
</dbReference>
<accession>A0ABS6XGQ0</accession>
<keyword evidence="3" id="KW-1185">Reference proteome</keyword>
<name>A0ABS6XGQ0_9SPHN</name>
<dbReference type="InterPro" id="IPR002347">
    <property type="entry name" value="SDR_fam"/>
</dbReference>
<dbReference type="RefSeq" id="WP_219236511.1">
    <property type="nucleotide sequence ID" value="NZ_JAHWZX010000001.1"/>
</dbReference>
<evidence type="ECO:0000313" key="2">
    <source>
        <dbReference type="EMBL" id="MBW4329393.1"/>
    </source>
</evidence>
<protein>
    <submittedName>
        <fullName evidence="2">SDR family oxidoreductase</fullName>
    </submittedName>
</protein>
<keyword evidence="1" id="KW-0560">Oxidoreductase</keyword>
<comment type="caution">
    <text evidence="2">The sequence shown here is derived from an EMBL/GenBank/DDBJ whole genome shotgun (WGS) entry which is preliminary data.</text>
</comment>
<dbReference type="InterPro" id="IPR020904">
    <property type="entry name" value="Sc_DH/Rdtase_CS"/>
</dbReference>
<dbReference type="CDD" id="cd05233">
    <property type="entry name" value="SDR_c"/>
    <property type="match status" value="1"/>
</dbReference>